<protein>
    <submittedName>
        <fullName evidence="3">Pr6Pr family membrane protein</fullName>
    </submittedName>
</protein>
<keyword evidence="2" id="KW-0812">Transmembrane</keyword>
<feature type="region of interest" description="Disordered" evidence="1">
    <location>
        <begin position="231"/>
        <end position="258"/>
    </location>
</feature>
<keyword evidence="2" id="KW-1133">Transmembrane helix</keyword>
<evidence type="ECO:0000256" key="1">
    <source>
        <dbReference type="SAM" id="MobiDB-lite"/>
    </source>
</evidence>
<organism evidence="3 4">
    <name type="scientific">Microcella daejeonensis</name>
    <dbReference type="NCBI Taxonomy" id="2994971"/>
    <lineage>
        <taxon>Bacteria</taxon>
        <taxon>Bacillati</taxon>
        <taxon>Actinomycetota</taxon>
        <taxon>Actinomycetes</taxon>
        <taxon>Micrococcales</taxon>
        <taxon>Microbacteriaceae</taxon>
        <taxon>Microcella</taxon>
    </lineage>
</organism>
<feature type="transmembrane region" description="Helical" evidence="2">
    <location>
        <begin position="21"/>
        <end position="44"/>
    </location>
</feature>
<name>A0A9E8MKN9_9MICO</name>
<dbReference type="Proteomes" id="UP001164706">
    <property type="component" value="Chromosome"/>
</dbReference>
<accession>A0A9E8MKN9</accession>
<dbReference type="EMBL" id="CP113089">
    <property type="protein sequence ID" value="WAB81297.1"/>
    <property type="molecule type" value="Genomic_DNA"/>
</dbReference>
<dbReference type="AlphaFoldDB" id="A0A9E8MKN9"/>
<keyword evidence="2" id="KW-0472">Membrane</keyword>
<evidence type="ECO:0000256" key="2">
    <source>
        <dbReference type="SAM" id="Phobius"/>
    </source>
</evidence>
<dbReference type="InterPro" id="IPR049713">
    <property type="entry name" value="Pr6Pr-like"/>
</dbReference>
<feature type="transmembrane region" description="Helical" evidence="2">
    <location>
        <begin position="50"/>
        <end position="73"/>
    </location>
</feature>
<proteinExistence type="predicted"/>
<gene>
    <name evidence="3" type="ORF">OVN18_12270</name>
</gene>
<keyword evidence="4" id="KW-1185">Reference proteome</keyword>
<feature type="transmembrane region" description="Helical" evidence="2">
    <location>
        <begin position="189"/>
        <end position="209"/>
    </location>
</feature>
<evidence type="ECO:0000313" key="3">
    <source>
        <dbReference type="EMBL" id="WAB81297.1"/>
    </source>
</evidence>
<dbReference type="KEGG" id="mdb:OVN18_12270"/>
<dbReference type="RefSeq" id="WP_267781046.1">
    <property type="nucleotide sequence ID" value="NZ_CP113089.1"/>
</dbReference>
<reference evidence="3" key="1">
    <citation type="submission" date="2022-11" db="EMBL/GenBank/DDBJ databases">
        <title>Description of Microcella daejonensis nov. sp, isolated from riverside soil.</title>
        <authorList>
            <person name="Molina K.M."/>
            <person name="Kim S.B."/>
        </authorList>
    </citation>
    <scope>NUCLEOTIDE SEQUENCE</scope>
    <source>
        <strain evidence="3">MMS21-STM12</strain>
    </source>
</reference>
<sequence length="258" mass="28609">MTYRSDAATRARRRTFGVLRLLAAVTGVIALVARFEYGLGFSAFASANFFAYLTVQSNMVAVVANVACGVVALRRASDPWWMPGLRAAVTSFLLVAGIVFALLASQAAERGYRLDVPWSDQILHYWLPAYLLLDWLFAPGERRVSWRIMAVVVGYPVGWGLVTLVRGPLVGWYPYFFLDPAQVSGFGEFALFSLAALALFALIAALLILEGRFHPLRRLESAIGMLRLSRAGTAPGTRPRRRWPRPRRAPRTAGPPRR</sequence>
<feature type="transmembrane region" description="Helical" evidence="2">
    <location>
        <begin position="85"/>
        <end position="102"/>
    </location>
</feature>
<feature type="transmembrane region" description="Helical" evidence="2">
    <location>
        <begin position="122"/>
        <end position="138"/>
    </location>
</feature>
<feature type="compositionally biased region" description="Basic residues" evidence="1">
    <location>
        <begin position="238"/>
        <end position="258"/>
    </location>
</feature>
<feature type="transmembrane region" description="Helical" evidence="2">
    <location>
        <begin position="150"/>
        <end position="169"/>
    </location>
</feature>
<dbReference type="NCBIfam" id="NF038065">
    <property type="entry name" value="Pr6Pr"/>
    <property type="match status" value="1"/>
</dbReference>
<evidence type="ECO:0000313" key="4">
    <source>
        <dbReference type="Proteomes" id="UP001164706"/>
    </source>
</evidence>